<dbReference type="GO" id="GO:0016887">
    <property type="term" value="F:ATP hydrolysis activity"/>
    <property type="evidence" value="ECO:0007669"/>
    <property type="project" value="InterPro"/>
</dbReference>
<sequence length="252" mass="28483">MTDLLQVKHLNKCYPGFDLQDLSITVKPGRIMGLIGKNGAGKSTTLKSILNIVRPESGAVTMFGKDFLQNEKECKQKIGVVFGGIDFYPLKKLSAITSVTRRFYPDWEQEKYKAYLCQFSLDESKQFRMLSNGMKVKYLLALALSHNAQLYFLDEPTSGLDPVSRDEILHIFTRIVKDGKRSILFSTHITSDLDRCADDITYIQNGRVLKSADKKTFLQSFAHLKNAEDSGPLTLEEIMLRTEGRDLDESAL</sequence>
<dbReference type="SMART" id="SM00382">
    <property type="entry name" value="AAA"/>
    <property type="match status" value="1"/>
</dbReference>
<protein>
    <submittedName>
        <fullName evidence="5">ABC transporter ATP-binding protein</fullName>
    </submittedName>
</protein>
<dbReference type="InterPro" id="IPR027417">
    <property type="entry name" value="P-loop_NTPase"/>
</dbReference>
<dbReference type="InterPro" id="IPR003439">
    <property type="entry name" value="ABC_transporter-like_ATP-bd"/>
</dbReference>
<evidence type="ECO:0000256" key="3">
    <source>
        <dbReference type="ARBA" id="ARBA00022840"/>
    </source>
</evidence>
<proteinExistence type="predicted"/>
<dbReference type="Gene3D" id="3.40.50.300">
    <property type="entry name" value="P-loop containing nucleotide triphosphate hydrolases"/>
    <property type="match status" value="1"/>
</dbReference>
<dbReference type="Pfam" id="PF00005">
    <property type="entry name" value="ABC_tran"/>
    <property type="match status" value="1"/>
</dbReference>
<dbReference type="AlphaFoldDB" id="A0A9D1CTQ5"/>
<organism evidence="5 6">
    <name type="scientific">Candidatus Scatavimonas merdigallinarum</name>
    <dbReference type="NCBI Taxonomy" id="2840914"/>
    <lineage>
        <taxon>Bacteria</taxon>
        <taxon>Bacillati</taxon>
        <taxon>Bacillota</taxon>
        <taxon>Clostridia</taxon>
        <taxon>Eubacteriales</taxon>
        <taxon>Oscillospiraceae</taxon>
        <taxon>Oscillospiraceae incertae sedis</taxon>
        <taxon>Candidatus Scatavimonas</taxon>
    </lineage>
</organism>
<comment type="caution">
    <text evidence="5">The sequence shown here is derived from an EMBL/GenBank/DDBJ whole genome shotgun (WGS) entry which is preliminary data.</text>
</comment>
<dbReference type="EMBL" id="DVFW01000015">
    <property type="protein sequence ID" value="HIQ80122.1"/>
    <property type="molecule type" value="Genomic_DNA"/>
</dbReference>
<evidence type="ECO:0000313" key="6">
    <source>
        <dbReference type="Proteomes" id="UP000886787"/>
    </source>
</evidence>
<dbReference type="PANTHER" id="PTHR42939">
    <property type="entry name" value="ABC TRANSPORTER ATP-BINDING PROTEIN ALBC-RELATED"/>
    <property type="match status" value="1"/>
</dbReference>
<dbReference type="CDD" id="cd03230">
    <property type="entry name" value="ABC_DR_subfamily_A"/>
    <property type="match status" value="1"/>
</dbReference>
<accession>A0A9D1CTQ5</accession>
<keyword evidence="2" id="KW-0547">Nucleotide-binding</keyword>
<evidence type="ECO:0000256" key="1">
    <source>
        <dbReference type="ARBA" id="ARBA00022448"/>
    </source>
</evidence>
<evidence type="ECO:0000313" key="5">
    <source>
        <dbReference type="EMBL" id="HIQ80122.1"/>
    </source>
</evidence>
<evidence type="ECO:0000256" key="2">
    <source>
        <dbReference type="ARBA" id="ARBA00022741"/>
    </source>
</evidence>
<gene>
    <name evidence="5" type="ORF">IAD32_02405</name>
</gene>
<dbReference type="PROSITE" id="PS50893">
    <property type="entry name" value="ABC_TRANSPORTER_2"/>
    <property type="match status" value="1"/>
</dbReference>
<keyword evidence="3 5" id="KW-0067">ATP-binding</keyword>
<dbReference type="SUPFAM" id="SSF52540">
    <property type="entry name" value="P-loop containing nucleoside triphosphate hydrolases"/>
    <property type="match status" value="1"/>
</dbReference>
<dbReference type="PANTHER" id="PTHR42939:SF3">
    <property type="entry name" value="ABC TRANSPORTER ATP-BINDING COMPONENT"/>
    <property type="match status" value="1"/>
</dbReference>
<reference evidence="5" key="1">
    <citation type="submission" date="2020-10" db="EMBL/GenBank/DDBJ databases">
        <authorList>
            <person name="Gilroy R."/>
        </authorList>
    </citation>
    <scope>NUCLEOTIDE SEQUENCE</scope>
    <source>
        <strain evidence="5">ChiSjej1B19-3389</strain>
    </source>
</reference>
<dbReference type="InterPro" id="IPR003593">
    <property type="entry name" value="AAA+_ATPase"/>
</dbReference>
<dbReference type="InterPro" id="IPR051782">
    <property type="entry name" value="ABC_Transporter_VariousFunc"/>
</dbReference>
<dbReference type="Proteomes" id="UP000886787">
    <property type="component" value="Unassembled WGS sequence"/>
</dbReference>
<evidence type="ECO:0000259" key="4">
    <source>
        <dbReference type="PROSITE" id="PS50893"/>
    </source>
</evidence>
<dbReference type="GO" id="GO:0005524">
    <property type="term" value="F:ATP binding"/>
    <property type="evidence" value="ECO:0007669"/>
    <property type="project" value="UniProtKB-KW"/>
</dbReference>
<keyword evidence="1" id="KW-0813">Transport</keyword>
<name>A0A9D1CTQ5_9FIRM</name>
<reference evidence="5" key="2">
    <citation type="journal article" date="2021" name="PeerJ">
        <title>Extensive microbial diversity within the chicken gut microbiome revealed by metagenomics and culture.</title>
        <authorList>
            <person name="Gilroy R."/>
            <person name="Ravi A."/>
            <person name="Getino M."/>
            <person name="Pursley I."/>
            <person name="Horton D.L."/>
            <person name="Alikhan N.F."/>
            <person name="Baker D."/>
            <person name="Gharbi K."/>
            <person name="Hall N."/>
            <person name="Watson M."/>
            <person name="Adriaenssens E.M."/>
            <person name="Foster-Nyarko E."/>
            <person name="Jarju S."/>
            <person name="Secka A."/>
            <person name="Antonio M."/>
            <person name="Oren A."/>
            <person name="Chaudhuri R.R."/>
            <person name="La Ragione R."/>
            <person name="Hildebrand F."/>
            <person name="Pallen M.J."/>
        </authorList>
    </citation>
    <scope>NUCLEOTIDE SEQUENCE</scope>
    <source>
        <strain evidence="5">ChiSjej1B19-3389</strain>
    </source>
</reference>
<feature type="domain" description="ABC transporter" evidence="4">
    <location>
        <begin position="5"/>
        <end position="230"/>
    </location>
</feature>